<evidence type="ECO:0008006" key="3">
    <source>
        <dbReference type="Google" id="ProtNLM"/>
    </source>
</evidence>
<gene>
    <name evidence="1" type="ORF">AN936_02305</name>
</gene>
<dbReference type="Gene3D" id="3.30.530.20">
    <property type="match status" value="1"/>
</dbReference>
<name>A0A0N9U7Q3_SPHMC</name>
<evidence type="ECO:0000313" key="2">
    <source>
        <dbReference type="Proteomes" id="UP000058074"/>
    </source>
</evidence>
<sequence>MFSVGTSLRMEIPIGRVWRLLVDIERYADWHPTLRFTDRPGDEERVNYIYSPRGTRGPELAAEGRITGLDWLKSFSWQTGIPGILVIEESHRLEKLGQGVEVTHRLVCRGFFSWLGYPFLLRACRVFLTRSNNALEQHFRRSTVRSRYARPSGRRA</sequence>
<dbReference type="EMBL" id="CP012700">
    <property type="protein sequence ID" value="ALH79244.1"/>
    <property type="molecule type" value="Genomic_DNA"/>
</dbReference>
<organism evidence="1 2">
    <name type="scientific">Sphingopyxis macrogoltabida</name>
    <name type="common">Sphingomonas macrogoltabidus</name>
    <dbReference type="NCBI Taxonomy" id="33050"/>
    <lineage>
        <taxon>Bacteria</taxon>
        <taxon>Pseudomonadati</taxon>
        <taxon>Pseudomonadota</taxon>
        <taxon>Alphaproteobacteria</taxon>
        <taxon>Sphingomonadales</taxon>
        <taxon>Sphingomonadaceae</taxon>
        <taxon>Sphingopyxis</taxon>
    </lineage>
</organism>
<dbReference type="AlphaFoldDB" id="A0A0N9U7Q3"/>
<dbReference type="InterPro" id="IPR023393">
    <property type="entry name" value="START-like_dom_sf"/>
</dbReference>
<protein>
    <recommendedName>
        <fullName evidence="3">Polyketide cyclase</fullName>
    </recommendedName>
</protein>
<evidence type="ECO:0000313" key="1">
    <source>
        <dbReference type="EMBL" id="ALH79244.1"/>
    </source>
</evidence>
<dbReference type="Proteomes" id="UP000058074">
    <property type="component" value="Chromosome"/>
</dbReference>
<accession>A0A0N9U7Q3</accession>
<dbReference type="SUPFAM" id="SSF55961">
    <property type="entry name" value="Bet v1-like"/>
    <property type="match status" value="1"/>
</dbReference>
<proteinExistence type="predicted"/>
<dbReference type="KEGG" id="smag:AN936_02305"/>
<reference evidence="1 2" key="1">
    <citation type="journal article" date="2015" name="Genome Announc.">
        <title>Complete Genome Sequence of Polypropylene Glycol- and Polyethylene Glycol-Degrading Sphingopyxis macrogoltabida Strain EY-1.</title>
        <authorList>
            <person name="Ohtsubo Y."/>
            <person name="Nagata Y."/>
            <person name="Numata M."/>
            <person name="Tsuchikane K."/>
            <person name="Hosoyama A."/>
            <person name="Yamazoe A."/>
            <person name="Tsuda M."/>
            <person name="Fujita N."/>
            <person name="Kawai F."/>
        </authorList>
    </citation>
    <scope>NUCLEOTIDE SEQUENCE [LARGE SCALE GENOMIC DNA]</scope>
    <source>
        <strain evidence="1 2">EY-1</strain>
    </source>
</reference>